<feature type="transmembrane region" description="Helical" evidence="1">
    <location>
        <begin position="69"/>
        <end position="91"/>
    </location>
</feature>
<feature type="transmembrane region" description="Helical" evidence="1">
    <location>
        <begin position="290"/>
        <end position="312"/>
    </location>
</feature>
<proteinExistence type="predicted"/>
<feature type="transmembrane region" description="Helical" evidence="1">
    <location>
        <begin position="103"/>
        <end position="124"/>
    </location>
</feature>
<dbReference type="EMBL" id="LT981265">
    <property type="protein sequence ID" value="SPC33653.1"/>
    <property type="molecule type" value="Genomic_DNA"/>
</dbReference>
<reference evidence="3" key="1">
    <citation type="submission" date="2018-01" db="EMBL/GenBank/DDBJ databases">
        <authorList>
            <person name="Kerou L M."/>
        </authorList>
    </citation>
    <scope>NUCLEOTIDE SEQUENCE [LARGE SCALE GENOMIC DNA]</scope>
    <source>
        <strain evidence="3">SCU2</strain>
    </source>
</reference>
<sequence>MVFGLSAGLLTVIAVFAVIALIALSIGIVNTIGNTFTDIALTLPKFNYDDDNNSGSNLTMYTFFRDSSLYIIAIVLILAGISLVFENLAILPRHTAYSMISRSAILIIMLFAFPLFWDPIAYSIEEFSLYILSQEDPSRADEKIKWLWENISAIAAPSMPDPMDLLDPAKLSEHLFVDVFMGAFKSFIALMLMMSLYLIGTIRLVLTAVLIIGLPLILMISLIPFLKRISDMLINTLIGLSIAPILSSLTVAAGSAYVMGADLEPLQLWIASVAIASLAVYFPALLAPAIGSLITTISAWVTGAGVSGILFAGGSIAGAARGAVAGIGTIASGLESTLGRTPTALELARAAMSTPAVKTIGKSAAAGFGAGMLGGLLASIRPATEALSIPSISRFTDNAVKSTFITASNEGREYGMEMVRNFAGSLIEGAIAYYASIKPNASVDGREVNRWFYTVKRLYEDGDYNALTRFANEYFMLPDNILHGREEVFGRVFGEYIMHIGKDKRPLTNLYYWLEQIRERGGISRVADPRLLKEIISNRDANREKVESMYNIRLPNPNFEVIDLTVWVDDVSDDAHKDDKNG</sequence>
<accession>A0A2K5APT0</accession>
<evidence type="ECO:0000313" key="2">
    <source>
        <dbReference type="EMBL" id="SPC33653.1"/>
    </source>
</evidence>
<name>A0A2K5APT0_9ARCH</name>
<keyword evidence="1" id="KW-0472">Membrane</keyword>
<organism evidence="2 3">
    <name type="scientific">Candidatus Nitrosocaldus cavascurensis</name>
    <dbReference type="NCBI Taxonomy" id="2058097"/>
    <lineage>
        <taxon>Archaea</taxon>
        <taxon>Nitrososphaerota</taxon>
        <taxon>Nitrososphaeria</taxon>
        <taxon>Candidatus Nitrosocaldales</taxon>
        <taxon>Candidatus Nitrosocaldaceae</taxon>
        <taxon>Candidatus Nitrosocaldus</taxon>
    </lineage>
</organism>
<feature type="transmembrane region" description="Helical" evidence="1">
    <location>
        <begin position="175"/>
        <end position="197"/>
    </location>
</feature>
<dbReference type="Proteomes" id="UP000236248">
    <property type="component" value="Chromosome NCAV"/>
</dbReference>
<feature type="transmembrane region" description="Helical" evidence="1">
    <location>
        <begin position="266"/>
        <end position="284"/>
    </location>
</feature>
<dbReference type="GeneID" id="41594552"/>
<feature type="transmembrane region" description="Helical" evidence="1">
    <location>
        <begin position="204"/>
        <end position="226"/>
    </location>
</feature>
<evidence type="ECO:0000313" key="3">
    <source>
        <dbReference type="Proteomes" id="UP000236248"/>
    </source>
</evidence>
<dbReference type="KEGG" id="ncv:NCAV_0459"/>
<protein>
    <submittedName>
        <fullName evidence="2">Uncharacterized protein</fullName>
    </submittedName>
</protein>
<keyword evidence="1" id="KW-0812">Transmembrane</keyword>
<dbReference type="RefSeq" id="WP_103287531.1">
    <property type="nucleotide sequence ID" value="NZ_LT981265.1"/>
</dbReference>
<feature type="transmembrane region" description="Helical" evidence="1">
    <location>
        <begin position="232"/>
        <end position="259"/>
    </location>
</feature>
<feature type="transmembrane region" description="Helical" evidence="1">
    <location>
        <begin position="7"/>
        <end position="29"/>
    </location>
</feature>
<gene>
    <name evidence="2" type="ORF">NCAV_0459</name>
</gene>
<keyword evidence="1" id="KW-1133">Transmembrane helix</keyword>
<dbReference type="AlphaFoldDB" id="A0A2K5APT0"/>
<keyword evidence="3" id="KW-1185">Reference proteome</keyword>
<evidence type="ECO:0000256" key="1">
    <source>
        <dbReference type="SAM" id="Phobius"/>
    </source>
</evidence>